<dbReference type="Pfam" id="PF03016">
    <property type="entry name" value="Exostosin_GT47"/>
    <property type="match status" value="1"/>
</dbReference>
<feature type="domain" description="GFO/IDH/MocA-like oxidoreductase" evidence="4">
    <location>
        <begin position="687"/>
        <end position="800"/>
    </location>
</feature>
<evidence type="ECO:0000313" key="5">
    <source>
        <dbReference type="EMBL" id="CAL5218778.1"/>
    </source>
</evidence>
<sequence>MACSSGWEAQREPASWSEPVVGPKATGKCMGVCDDDIAACFCNGTFANPELPRTGAPTSYPPSLSGRYLGIQCQPNRADDGELLPWGTQEPAKLFAEDVGWCQAPRPSLRCECKLDGMGGDYCEIPLEQTCINQCSGRGTCYLGFCKCFDGWYGHACHRRSLHHSSSKELNVTERPWVARHLTTPESMESSPRRRPLIYIYDLPAEFNTRMHQYRIDKSEHHTLDPEQADYFYVPVYTSCFIHPVWGFVDHPWYYGPTQKCWKENGTMLCATGANRVMQGMFMLLEAKRWIEKELPWWRRKQGRDHIWLVTHDEGSCWVPAVLRSSIILSHWGRKDKGHRSNSAFTPWDNYTDEVKHPEWWPEGYLKHIDAEHNACYNPGKDLVIPNLKHPGELAGHSPLFGRAERQRGILLLFRGEVGQLRQSHYSRGIRQKLYSLAQEQDWRGQHRILIGSRDDIEGDYSQLLSSSTFCLMAPGDGFSPRAEDAILHGCLPVVIMDDVDPIFAFILDWESFSVRIPESELEFVPQILLSISKAKVATMSDTKIGIGILGTAAIARKNIRAIKLARNNLDVVAVGSRSKEKADAYIKEVEGAEGAVGYGSYEEVLEDENVHAVYIPLPTSMHLKWVQAAAAKGKHILLEKPIAMSNEEMDAILKACSDAGVQFMDGTMWMHNPRALHMRSVLDDPRAVGRLRSVTSSFAFPGSEEFLKGNIRVAKELDGLGCLGDMGWYCIRAILWAFSWDLPHSVQATPGCTFTPTDVPLHTSATLLFDKDRSAYFECGFDRAAVQYLEVAGTSGTVRVEDFVIPRNEKVAQFQVRDGQFLADNATRVSQAAEERTVYLDRPQETLMWEAFGKCIRAINAGGSPEEWWPKLAAITNRVVLAVEESVRSGCKPVQLS</sequence>
<evidence type="ECO:0000259" key="3">
    <source>
        <dbReference type="Pfam" id="PF03016"/>
    </source>
</evidence>
<dbReference type="SUPFAM" id="SSF55347">
    <property type="entry name" value="Glyceraldehyde-3-phosphate dehydrogenase-like, C-terminal domain"/>
    <property type="match status" value="1"/>
</dbReference>
<organism evidence="5 6">
    <name type="scientific">Coccomyxa viridis</name>
    <dbReference type="NCBI Taxonomy" id="1274662"/>
    <lineage>
        <taxon>Eukaryota</taxon>
        <taxon>Viridiplantae</taxon>
        <taxon>Chlorophyta</taxon>
        <taxon>core chlorophytes</taxon>
        <taxon>Trebouxiophyceae</taxon>
        <taxon>Trebouxiophyceae incertae sedis</taxon>
        <taxon>Coccomyxaceae</taxon>
        <taxon>Coccomyxa</taxon>
    </lineage>
</organism>
<proteinExistence type="inferred from homology"/>
<dbReference type="Pfam" id="PF23106">
    <property type="entry name" value="EGF_Teneurin"/>
    <property type="match status" value="1"/>
</dbReference>
<evidence type="ECO:0000313" key="6">
    <source>
        <dbReference type="Proteomes" id="UP001497392"/>
    </source>
</evidence>
<feature type="domain" description="Gfo/Idh/MocA-like oxidoreductase N-terminal" evidence="2">
    <location>
        <begin position="546"/>
        <end position="665"/>
    </location>
</feature>
<protein>
    <submittedName>
        <fullName evidence="5">G497 protein</fullName>
    </submittedName>
</protein>
<comment type="caution">
    <text evidence="5">The sequence shown here is derived from an EMBL/GenBank/DDBJ whole genome shotgun (WGS) entry which is preliminary data.</text>
</comment>
<dbReference type="Pfam" id="PF22725">
    <property type="entry name" value="GFO_IDH_MocA_C3"/>
    <property type="match status" value="1"/>
</dbReference>
<dbReference type="PANTHER" id="PTHR46368:SF4">
    <property type="entry name" value="OS10G0403700 PROTEIN"/>
    <property type="match status" value="1"/>
</dbReference>
<dbReference type="InterPro" id="IPR000683">
    <property type="entry name" value="Gfo/Idh/MocA-like_OxRdtase_N"/>
</dbReference>
<dbReference type="EMBL" id="CAXHTA020000001">
    <property type="protein sequence ID" value="CAL5218778.1"/>
    <property type="molecule type" value="Genomic_DNA"/>
</dbReference>
<dbReference type="SUPFAM" id="SSF51735">
    <property type="entry name" value="NAD(P)-binding Rossmann-fold domains"/>
    <property type="match status" value="1"/>
</dbReference>
<dbReference type="InterPro" id="IPR036291">
    <property type="entry name" value="NAD(P)-bd_dom_sf"/>
</dbReference>
<dbReference type="InterPro" id="IPR040911">
    <property type="entry name" value="Exostosin_GT47"/>
</dbReference>
<dbReference type="Gene3D" id="3.30.360.10">
    <property type="entry name" value="Dihydrodipicolinate Reductase, domain 2"/>
    <property type="match status" value="1"/>
</dbReference>
<evidence type="ECO:0000259" key="4">
    <source>
        <dbReference type="Pfam" id="PF22725"/>
    </source>
</evidence>
<evidence type="ECO:0000256" key="1">
    <source>
        <dbReference type="ARBA" id="ARBA00010928"/>
    </source>
</evidence>
<evidence type="ECO:0000259" key="2">
    <source>
        <dbReference type="Pfam" id="PF01408"/>
    </source>
</evidence>
<comment type="similarity">
    <text evidence="1">Belongs to the Gfo/Idh/MocA family.</text>
</comment>
<dbReference type="Pfam" id="PF01408">
    <property type="entry name" value="GFO_IDH_MocA"/>
    <property type="match status" value="1"/>
</dbReference>
<keyword evidence="6" id="KW-1185">Reference proteome</keyword>
<reference evidence="5 6" key="1">
    <citation type="submission" date="2024-06" db="EMBL/GenBank/DDBJ databases">
        <authorList>
            <person name="Kraege A."/>
            <person name="Thomma B."/>
        </authorList>
    </citation>
    <scope>NUCLEOTIDE SEQUENCE [LARGE SCALE GENOMIC DNA]</scope>
</reference>
<dbReference type="Gene3D" id="3.40.50.720">
    <property type="entry name" value="NAD(P)-binding Rossmann-like Domain"/>
    <property type="match status" value="1"/>
</dbReference>
<name>A0ABP1FFV7_9CHLO</name>
<dbReference type="InterPro" id="IPR055170">
    <property type="entry name" value="GFO_IDH_MocA-like_dom"/>
</dbReference>
<feature type="domain" description="Exostosin GT47" evidence="3">
    <location>
        <begin position="194"/>
        <end position="529"/>
    </location>
</feature>
<dbReference type="PANTHER" id="PTHR46368">
    <property type="match status" value="1"/>
</dbReference>
<dbReference type="Proteomes" id="UP001497392">
    <property type="component" value="Unassembled WGS sequence"/>
</dbReference>
<dbReference type="Gene3D" id="2.10.25.10">
    <property type="entry name" value="Laminin"/>
    <property type="match status" value="1"/>
</dbReference>
<accession>A0ABP1FFV7</accession>
<gene>
    <name evidence="5" type="primary">g497</name>
    <name evidence="5" type="ORF">VP750_LOCUS437</name>
</gene>